<keyword evidence="4" id="KW-0804">Transcription</keyword>
<dbReference type="PANTHER" id="PTHR23098:SF16">
    <property type="entry name" value="REGULATORY PROTEIN ZESTE"/>
    <property type="match status" value="1"/>
</dbReference>
<organism evidence="8 9">
    <name type="scientific">Aquatica leii</name>
    <dbReference type="NCBI Taxonomy" id="1421715"/>
    <lineage>
        <taxon>Eukaryota</taxon>
        <taxon>Metazoa</taxon>
        <taxon>Ecdysozoa</taxon>
        <taxon>Arthropoda</taxon>
        <taxon>Hexapoda</taxon>
        <taxon>Insecta</taxon>
        <taxon>Pterygota</taxon>
        <taxon>Neoptera</taxon>
        <taxon>Endopterygota</taxon>
        <taxon>Coleoptera</taxon>
        <taxon>Polyphaga</taxon>
        <taxon>Elateriformia</taxon>
        <taxon>Elateroidea</taxon>
        <taxon>Lampyridae</taxon>
        <taxon>Luciolinae</taxon>
        <taxon>Aquatica</taxon>
    </lineage>
</organism>
<dbReference type="EMBL" id="JARPUR010000002">
    <property type="protein sequence ID" value="KAK4882236.1"/>
    <property type="molecule type" value="Genomic_DNA"/>
</dbReference>
<reference evidence="9" key="1">
    <citation type="submission" date="2023-01" db="EMBL/GenBank/DDBJ databases">
        <title>Key to firefly adult light organ development and bioluminescence: homeobox transcription factors regulate luciferase expression and transportation to peroxisome.</title>
        <authorList>
            <person name="Fu X."/>
        </authorList>
    </citation>
    <scope>NUCLEOTIDE SEQUENCE [LARGE SCALE GENOMIC DNA]</scope>
</reference>
<dbReference type="AlphaFoldDB" id="A0AAN7PH72"/>
<sequence>MCATVDITENNNVCVNEDHIVFTNSNRLSELQSDDNTSKVEAAMPIGTLSSTKRQSSSNSLEVEIFQRSTVILPQPPPRMFNEKIAPNVSIGLAGERSTRRYFCIYCKRLFSNLPQHLKFRHSDKHAVEQFLSYHPGSKQRKQIIETIRKNGDYEHNTYQEYNTGQYLVASPVATDIWRIEYIKMKNIESKNDADSLMLLMKADNATIVNRVAIENRVQQQRQKQVDEKHWEIIVNFVENYPVVATGKFQGPNGNVQYRKLWEELTLQLNSAGLGQRTTEKWQKTWTDFKYTLKKKASAYQQGLHQTGGGPAKIPKLTELEVRILNVLGTTFYAGLADIKEMGVGGNVENPEELLNVPSTSKPAEDNLQSPHASATECSTKRLKSYGSHTHSDHNYSQIKRKREEQPDHTRKLVNLSEQTLQELKEIKEILREGLANIADAIRSVSDTNK</sequence>
<evidence type="ECO:0000256" key="6">
    <source>
        <dbReference type="SAM" id="MobiDB-lite"/>
    </source>
</evidence>
<keyword evidence="3" id="KW-0805">Transcription regulation</keyword>
<feature type="domain" description="Myb/SANT-like DNA-binding" evidence="7">
    <location>
        <begin position="222"/>
        <end position="297"/>
    </location>
</feature>
<evidence type="ECO:0000259" key="7">
    <source>
        <dbReference type="Pfam" id="PF13873"/>
    </source>
</evidence>
<evidence type="ECO:0000256" key="3">
    <source>
        <dbReference type="ARBA" id="ARBA00023015"/>
    </source>
</evidence>
<comment type="subunit">
    <text evidence="1">Self-associates forming complexes of several hundred monomers.</text>
</comment>
<evidence type="ECO:0000313" key="8">
    <source>
        <dbReference type="EMBL" id="KAK4882236.1"/>
    </source>
</evidence>
<feature type="region of interest" description="Disordered" evidence="6">
    <location>
        <begin position="350"/>
        <end position="409"/>
    </location>
</feature>
<comment type="function">
    <text evidence="5">Involved in transvection phenomena (= synapsis-dependent gene expression), where the synaptic pairing of chromosomes carrying genes with which zeste interacts influences the expression of these genes. Zeste binds to DNA and stimulates transcription from a nearby promoter.</text>
</comment>
<evidence type="ECO:0000256" key="4">
    <source>
        <dbReference type="ARBA" id="ARBA00023163"/>
    </source>
</evidence>
<dbReference type="Proteomes" id="UP001353858">
    <property type="component" value="Unassembled WGS sequence"/>
</dbReference>
<evidence type="ECO:0000256" key="5">
    <source>
        <dbReference type="ARBA" id="ARBA00025466"/>
    </source>
</evidence>
<dbReference type="InterPro" id="IPR028002">
    <property type="entry name" value="Myb_DNA-bind_5"/>
</dbReference>
<evidence type="ECO:0000256" key="1">
    <source>
        <dbReference type="ARBA" id="ARBA00011764"/>
    </source>
</evidence>
<protein>
    <recommendedName>
        <fullName evidence="2">Regulatory protein zeste</fullName>
    </recommendedName>
</protein>
<evidence type="ECO:0000256" key="2">
    <source>
        <dbReference type="ARBA" id="ARBA00016807"/>
    </source>
</evidence>
<dbReference type="PANTHER" id="PTHR23098">
    <property type="entry name" value="AGAP001331-PA-RELATED"/>
    <property type="match status" value="1"/>
</dbReference>
<evidence type="ECO:0000313" key="9">
    <source>
        <dbReference type="Proteomes" id="UP001353858"/>
    </source>
</evidence>
<comment type="caution">
    <text evidence="8">The sequence shown here is derived from an EMBL/GenBank/DDBJ whole genome shotgun (WGS) entry which is preliminary data.</text>
</comment>
<name>A0AAN7PH72_9COLE</name>
<keyword evidence="9" id="KW-1185">Reference proteome</keyword>
<feature type="compositionally biased region" description="Polar residues" evidence="6">
    <location>
        <begin position="357"/>
        <end position="378"/>
    </location>
</feature>
<gene>
    <name evidence="8" type="ORF">RN001_005555</name>
</gene>
<accession>A0AAN7PH72</accession>
<dbReference type="GO" id="GO:0005634">
    <property type="term" value="C:nucleus"/>
    <property type="evidence" value="ECO:0007669"/>
    <property type="project" value="TreeGrafter"/>
</dbReference>
<dbReference type="Pfam" id="PF13873">
    <property type="entry name" value="Myb_DNA-bind_5"/>
    <property type="match status" value="1"/>
</dbReference>
<proteinExistence type="predicted"/>